<feature type="non-terminal residue" evidence="1">
    <location>
        <position position="457"/>
    </location>
</feature>
<keyword evidence="2" id="KW-1185">Reference proteome</keyword>
<accession>A0ACC1H9B5</accession>
<dbReference type="Proteomes" id="UP001145114">
    <property type="component" value="Unassembled WGS sequence"/>
</dbReference>
<gene>
    <name evidence="1" type="ORF">EV182_005953</name>
</gene>
<evidence type="ECO:0000313" key="2">
    <source>
        <dbReference type="Proteomes" id="UP001145114"/>
    </source>
</evidence>
<organism evidence="1 2">
    <name type="scientific">Spiromyces aspiralis</name>
    <dbReference type="NCBI Taxonomy" id="68401"/>
    <lineage>
        <taxon>Eukaryota</taxon>
        <taxon>Fungi</taxon>
        <taxon>Fungi incertae sedis</taxon>
        <taxon>Zoopagomycota</taxon>
        <taxon>Kickxellomycotina</taxon>
        <taxon>Kickxellomycetes</taxon>
        <taxon>Kickxellales</taxon>
        <taxon>Kickxellaceae</taxon>
        <taxon>Spiromyces</taxon>
    </lineage>
</organism>
<proteinExistence type="predicted"/>
<comment type="caution">
    <text evidence="1">The sequence shown here is derived from an EMBL/GenBank/DDBJ whole genome shotgun (WGS) entry which is preliminary data.</text>
</comment>
<reference evidence="1" key="1">
    <citation type="submission" date="2022-06" db="EMBL/GenBank/DDBJ databases">
        <title>Phylogenomic reconstructions and comparative analyses of Kickxellomycotina fungi.</title>
        <authorList>
            <person name="Reynolds N.K."/>
            <person name="Stajich J.E."/>
            <person name="Barry K."/>
            <person name="Grigoriev I.V."/>
            <person name="Crous P."/>
            <person name="Smith M.E."/>
        </authorList>
    </citation>
    <scope>NUCLEOTIDE SEQUENCE</scope>
    <source>
        <strain evidence="1">RSA 2271</strain>
    </source>
</reference>
<protein>
    <submittedName>
        <fullName evidence="1">Uncharacterized protein</fullName>
    </submittedName>
</protein>
<sequence>MTVHGHPSRPGPLDELVIKPGATRSIMVSVRHVNEHLSNDVNAGHLTHHTFILRCEYVLLTQSQLQSRIIPKESEHISIPCSIHTCTSIVQVQPSVLDFGQVDVGTLESLYAKIENLSDVAATVQCRVDSKVINCKRTLITIPPQSEVSLRVDIYPRRTNARYRKQINLINYKNRSNDQIIDVRSEHIDRRRMTFHNLFYRTLVPDNEQNFLDLGMVPLNSPILRVINLKNKCKTPIALTITPSDGRAFRIFRIMPAASAVTATPEIVAAAHKLRQMEKETEFHSHRDRFKEFASDRLSKHNNLLGRNPIINNGPPRHSHRGSIAMISSAERVWESKPPLPSRQQLRASPSSTLVRKLEPDMFVDKTVEKSHACLVPFTNKQSYKQLDSAIDYLDAASPSSRIAKRRPIIRIRRAPLAKDGSSDSKPLGKAAHGDEGDGDTASANGGANGQSTGHQP</sequence>
<name>A0ACC1H9B5_9FUNG</name>
<dbReference type="EMBL" id="JAMZIH010007437">
    <property type="protein sequence ID" value="KAJ1673070.1"/>
    <property type="molecule type" value="Genomic_DNA"/>
</dbReference>
<evidence type="ECO:0000313" key="1">
    <source>
        <dbReference type="EMBL" id="KAJ1673070.1"/>
    </source>
</evidence>